<evidence type="ECO:0000313" key="2">
    <source>
        <dbReference type="EMBL" id="MFC5770185.1"/>
    </source>
</evidence>
<evidence type="ECO:0000313" key="3">
    <source>
        <dbReference type="Proteomes" id="UP001595974"/>
    </source>
</evidence>
<comment type="caution">
    <text evidence="2">The sequence shown here is derived from an EMBL/GenBank/DDBJ whole genome shotgun (WGS) entry which is preliminary data.</text>
</comment>
<dbReference type="PANTHER" id="PTHR30006">
    <property type="entry name" value="THIAMINE-BINDING PERIPLASMIC PROTEIN-RELATED"/>
    <property type="match status" value="1"/>
</dbReference>
<keyword evidence="3" id="KW-1185">Reference proteome</keyword>
<dbReference type="Gene3D" id="3.40.190.10">
    <property type="entry name" value="Periplasmic binding protein-like II"/>
    <property type="match status" value="2"/>
</dbReference>
<dbReference type="Pfam" id="PF13343">
    <property type="entry name" value="SBP_bac_6"/>
    <property type="match status" value="1"/>
</dbReference>
<dbReference type="SUPFAM" id="SSF53850">
    <property type="entry name" value="Periplasmic binding protein-like II"/>
    <property type="match status" value="1"/>
</dbReference>
<protein>
    <submittedName>
        <fullName evidence="2">ABC transporter substrate-binding protein</fullName>
    </submittedName>
</protein>
<gene>
    <name evidence="2" type="ORF">ACFPTN_12455</name>
</gene>
<evidence type="ECO:0000256" key="1">
    <source>
        <dbReference type="ARBA" id="ARBA00022729"/>
    </source>
</evidence>
<proteinExistence type="predicted"/>
<dbReference type="EMBL" id="JBHSOG010000049">
    <property type="protein sequence ID" value="MFC5770185.1"/>
    <property type="molecule type" value="Genomic_DNA"/>
</dbReference>
<reference evidence="3" key="1">
    <citation type="journal article" date="2019" name="Int. J. Syst. Evol. Microbiol.">
        <title>The Global Catalogue of Microorganisms (GCM) 10K type strain sequencing project: providing services to taxonomists for standard genome sequencing and annotation.</title>
        <authorList>
            <consortium name="The Broad Institute Genomics Platform"/>
            <consortium name="The Broad Institute Genome Sequencing Center for Infectious Disease"/>
            <person name="Wu L."/>
            <person name="Ma J."/>
        </authorList>
    </citation>
    <scope>NUCLEOTIDE SEQUENCE [LARGE SCALE GENOMIC DNA]</scope>
    <source>
        <strain evidence="3">SHR3</strain>
    </source>
</reference>
<dbReference type="Proteomes" id="UP001595974">
    <property type="component" value="Unassembled WGS sequence"/>
</dbReference>
<keyword evidence="1" id="KW-0732">Signal</keyword>
<dbReference type="RefSeq" id="WP_157748617.1">
    <property type="nucleotide sequence ID" value="NZ_JBHSOG010000049.1"/>
</dbReference>
<organism evidence="2 3">
    <name type="scientific">Thauera sinica</name>
    <dbReference type="NCBI Taxonomy" id="2665146"/>
    <lineage>
        <taxon>Bacteria</taxon>
        <taxon>Pseudomonadati</taxon>
        <taxon>Pseudomonadota</taxon>
        <taxon>Betaproteobacteria</taxon>
        <taxon>Rhodocyclales</taxon>
        <taxon>Zoogloeaceae</taxon>
        <taxon>Thauera</taxon>
    </lineage>
</organism>
<dbReference type="PANTHER" id="PTHR30006:SF24">
    <property type="entry name" value="SLL0237 PROTEIN"/>
    <property type="match status" value="1"/>
</dbReference>
<sequence>MNARFSASPGRRRALALLARGVLMLLVPRHLRAAAPMPVVVLTGYPEEMTSRFEAAFAKAHPQYRLSIRWYHGAEALSLLSGPGQGGVDVYWAASPRTFDRLKAAGAFQSAGIDRDGLPDHVGGTRISDADGYYLATELAGYGFVFDAAELGRLGVAVPRDWTDLADPRLAGRIALPNPARVGFAQVMADIVLQSYGWERGWALWSEIAGLSVLVGSGGRRVAEAVGPGRAAIGLSIDFLAAAAIAGGAPLGFAYPRHGGINPAHIAITAGAPNPDGARAFARFVLSGEGQRLLADPDIRRLPVRPAVYAGLPVGYHDPFAAAAAGGYAYDNAAGRDRLALVASAFEQMYVQGHEHLAALWGRIHAAERRGLDARAMRARLCAPPLSETEAAAPVMLARFRDRPDGAEGAPRRVEIDWQWAAAKARSEVGRMLDEAGA</sequence>
<name>A0ABW1ASP8_9RHOO</name>
<accession>A0ABW1ASP8</accession>